<evidence type="ECO:0000256" key="2">
    <source>
        <dbReference type="ARBA" id="ARBA00022692"/>
    </source>
</evidence>
<protein>
    <submittedName>
        <fullName evidence="6">Uncharacterized protein</fullName>
    </submittedName>
</protein>
<proteinExistence type="predicted"/>
<feature type="non-terminal residue" evidence="6">
    <location>
        <position position="488"/>
    </location>
</feature>
<evidence type="ECO:0000313" key="6">
    <source>
        <dbReference type="EMBL" id="TRY92460.1"/>
    </source>
</evidence>
<evidence type="ECO:0000256" key="5">
    <source>
        <dbReference type="SAM" id="Phobius"/>
    </source>
</evidence>
<reference evidence="6 7" key="1">
    <citation type="journal article" date="2019" name="Sci. Data">
        <title>Hybrid genome assembly and annotation of Danionella translucida.</title>
        <authorList>
            <person name="Kadobianskyi M."/>
            <person name="Schulze L."/>
            <person name="Schuelke M."/>
            <person name="Judkewitz B."/>
        </authorList>
    </citation>
    <scope>NUCLEOTIDE SEQUENCE [LARGE SCALE GENOMIC DNA]</scope>
    <source>
        <strain evidence="6 7">Bolton</strain>
    </source>
</reference>
<keyword evidence="2 5" id="KW-0812">Transmembrane</keyword>
<accession>A0A553QR52</accession>
<dbReference type="PANTHER" id="PTHR11040:SF120">
    <property type="entry name" value="ZINC TRANSPORTER ZIP2"/>
    <property type="match status" value="1"/>
</dbReference>
<evidence type="ECO:0000256" key="1">
    <source>
        <dbReference type="ARBA" id="ARBA00004141"/>
    </source>
</evidence>
<dbReference type="InterPro" id="IPR003689">
    <property type="entry name" value="ZIP"/>
</dbReference>
<keyword evidence="7" id="KW-1185">Reference proteome</keyword>
<comment type="subcellular location">
    <subcellularLocation>
        <location evidence="1">Membrane</location>
        <topology evidence="1">Multi-pass membrane protein</topology>
    </subcellularLocation>
</comment>
<feature type="transmembrane region" description="Helical" evidence="5">
    <location>
        <begin position="347"/>
        <end position="369"/>
    </location>
</feature>
<dbReference type="STRING" id="623744.A0A553QR52"/>
<name>A0A553QR52_9TELE</name>
<feature type="transmembrane region" description="Helical" evidence="5">
    <location>
        <begin position="389"/>
        <end position="406"/>
    </location>
</feature>
<dbReference type="Proteomes" id="UP000316079">
    <property type="component" value="Unassembled WGS sequence"/>
</dbReference>
<evidence type="ECO:0000313" key="7">
    <source>
        <dbReference type="Proteomes" id="UP000316079"/>
    </source>
</evidence>
<evidence type="ECO:0000256" key="4">
    <source>
        <dbReference type="ARBA" id="ARBA00023136"/>
    </source>
</evidence>
<dbReference type="OrthoDB" id="448280at2759"/>
<comment type="caution">
    <text evidence="6">The sequence shown here is derived from an EMBL/GenBank/DDBJ whole genome shotgun (WGS) entry which is preliminary data.</text>
</comment>
<keyword evidence="4 5" id="KW-0472">Membrane</keyword>
<gene>
    <name evidence="6" type="ORF">DNTS_028166</name>
</gene>
<dbReference type="AlphaFoldDB" id="A0A553QR52"/>
<organism evidence="6 7">
    <name type="scientific">Danionella cerebrum</name>
    <dbReference type="NCBI Taxonomy" id="2873325"/>
    <lineage>
        <taxon>Eukaryota</taxon>
        <taxon>Metazoa</taxon>
        <taxon>Chordata</taxon>
        <taxon>Craniata</taxon>
        <taxon>Vertebrata</taxon>
        <taxon>Euteleostomi</taxon>
        <taxon>Actinopterygii</taxon>
        <taxon>Neopterygii</taxon>
        <taxon>Teleostei</taxon>
        <taxon>Ostariophysi</taxon>
        <taxon>Cypriniformes</taxon>
        <taxon>Danionidae</taxon>
        <taxon>Danioninae</taxon>
        <taxon>Danionella</taxon>
    </lineage>
</organism>
<sequence>MRCECVSECCPVMDWQPVQGVTSRPMCAGDRHGQTPVTPKGNKVAKIIQISLDKEKLKDIFRGVKTDHRLPVPGLHKADELLKPAQVEVAIVFPFQDTDKSLKTRNGLGVGSTNQSLKNRFQQSTDGFPILCNKSQDGFLGLAFRKGQDALHQTQKSIPVWAAPKREKQILKFERHTHQHQRIEKEMEARKDRLSLFDPFPPHPVIEIQMDAQNPKASCFSDIVCHVPADCVLEQESRGTEHLLRDDQETLDVKELEQDHPEIFTSEDLKEVEENASPAEMVSCQWWNSSSPAQVQTCGTTDRMEDEKNSMILCRNTQDTAKENEEQTRDTCRGEIKENKRPDLHKTVLSFVSCFAGGVFLSACLLDIIPDYLSDIHEELVKRDLDDGFPLAEFIMACGFFTVLILEKLVLSCREGHGSDETAPLLAPAGNGHAHGHPILTDVEGSGHHIHVDLHAHSSFRSFMLFLSLSLHSVFEGLAIGLQTTDAK</sequence>
<evidence type="ECO:0000256" key="3">
    <source>
        <dbReference type="ARBA" id="ARBA00022989"/>
    </source>
</evidence>
<keyword evidence="3 5" id="KW-1133">Transmembrane helix</keyword>
<dbReference type="Pfam" id="PF02535">
    <property type="entry name" value="Zip"/>
    <property type="match status" value="1"/>
</dbReference>
<dbReference type="PANTHER" id="PTHR11040">
    <property type="entry name" value="ZINC/IRON TRANSPORTER"/>
    <property type="match status" value="1"/>
</dbReference>
<dbReference type="GO" id="GO:0005385">
    <property type="term" value="F:zinc ion transmembrane transporter activity"/>
    <property type="evidence" value="ECO:0007669"/>
    <property type="project" value="TreeGrafter"/>
</dbReference>
<dbReference type="EMBL" id="SRMA01025613">
    <property type="protein sequence ID" value="TRY92460.1"/>
    <property type="molecule type" value="Genomic_DNA"/>
</dbReference>
<dbReference type="GO" id="GO:0005886">
    <property type="term" value="C:plasma membrane"/>
    <property type="evidence" value="ECO:0007669"/>
    <property type="project" value="TreeGrafter"/>
</dbReference>